<proteinExistence type="inferred from homology"/>
<organism evidence="7 8">
    <name type="scientific">Candidatus Wolfebacteria bacterium GW2011_GWE2_44_13</name>
    <dbReference type="NCBI Taxonomy" id="1619017"/>
    <lineage>
        <taxon>Bacteria</taxon>
        <taxon>Candidatus Wolfeibacteriota</taxon>
    </lineage>
</organism>
<dbReference type="GO" id="GO:0006564">
    <property type="term" value="P:L-serine biosynthetic process"/>
    <property type="evidence" value="ECO:0007669"/>
    <property type="project" value="UniProtKB-ARBA"/>
</dbReference>
<dbReference type="Pfam" id="PF02826">
    <property type="entry name" value="2-Hacid_dh_C"/>
    <property type="match status" value="1"/>
</dbReference>
<dbReference type="PANTHER" id="PTHR43026">
    <property type="entry name" value="2-HYDROXYACID DEHYDROGENASE HOMOLOG 1-RELATED"/>
    <property type="match status" value="1"/>
</dbReference>
<dbReference type="SUPFAM" id="SSF52283">
    <property type="entry name" value="Formate/glycerate dehydrogenase catalytic domain-like"/>
    <property type="match status" value="1"/>
</dbReference>
<keyword evidence="3" id="KW-0520">NAD</keyword>
<dbReference type="EMBL" id="LCHW01000001">
    <property type="protein sequence ID" value="KKT43498.1"/>
    <property type="molecule type" value="Genomic_DNA"/>
</dbReference>
<dbReference type="PROSITE" id="PS00065">
    <property type="entry name" value="D_2_HYDROXYACID_DH_1"/>
    <property type="match status" value="1"/>
</dbReference>
<dbReference type="Pfam" id="PF00389">
    <property type="entry name" value="2-Hacid_dh"/>
    <property type="match status" value="1"/>
</dbReference>
<feature type="domain" description="D-isomer specific 2-hydroxyacid dehydrogenase catalytic" evidence="5">
    <location>
        <begin position="8"/>
        <end position="328"/>
    </location>
</feature>
<feature type="domain" description="D-isomer specific 2-hydroxyacid dehydrogenase NAD-binding" evidence="6">
    <location>
        <begin position="106"/>
        <end position="303"/>
    </location>
</feature>
<dbReference type="GO" id="GO:0047545">
    <property type="term" value="F:(S)-2-hydroxyglutarate dehydrogenase activity"/>
    <property type="evidence" value="ECO:0007669"/>
    <property type="project" value="UniProtKB-ARBA"/>
</dbReference>
<sequence length="339" mass="36862">MKIAFFQIEDWEIEHIKEQLAGHELFFTKDKLSAEALPADRDFDIVSVFVGSKIDQAVLAALPNLKLVTTRSTGFDHIDLALAQSMNIATGYVPGYGENTVAEFAFGLILALSRKIYESVDRLKETGVYSYVGLRGFDLQGKTLGVVGTGRIGQHVIRIAKGFSMNVIAYDAFPKPELATELGFTYATFDELLGKSDVITLHVPYLPSTHHLINMENIGKIKKGALLVNTARGAVVDTAALVKALADGILGGAGLDVLEEEGVLADEKTLVLYGHPEEHNLKTVLENHVLIDLPNVLVTPHNAFNTQEALQRILDTDICNIQEFIGQGVAKCPIPVAKA</sequence>
<dbReference type="Gene3D" id="3.40.50.720">
    <property type="entry name" value="NAD(P)-binding Rossmann-like Domain"/>
    <property type="match status" value="2"/>
</dbReference>
<comment type="similarity">
    <text evidence="1 4">Belongs to the D-isomer specific 2-hydroxyacid dehydrogenase family.</text>
</comment>
<evidence type="ECO:0000259" key="5">
    <source>
        <dbReference type="Pfam" id="PF00389"/>
    </source>
</evidence>
<keyword evidence="2 4" id="KW-0560">Oxidoreductase</keyword>
<name>A0A0G1HAC4_9BACT</name>
<dbReference type="Proteomes" id="UP000034051">
    <property type="component" value="Unassembled WGS sequence"/>
</dbReference>
<dbReference type="GO" id="GO:0051287">
    <property type="term" value="F:NAD binding"/>
    <property type="evidence" value="ECO:0007669"/>
    <property type="project" value="InterPro"/>
</dbReference>
<evidence type="ECO:0000256" key="2">
    <source>
        <dbReference type="ARBA" id="ARBA00023002"/>
    </source>
</evidence>
<dbReference type="FunFam" id="3.40.50.720:FF:000041">
    <property type="entry name" value="D-3-phosphoglycerate dehydrogenase"/>
    <property type="match status" value="1"/>
</dbReference>
<evidence type="ECO:0000313" key="8">
    <source>
        <dbReference type="Proteomes" id="UP000034051"/>
    </source>
</evidence>
<dbReference type="InterPro" id="IPR029753">
    <property type="entry name" value="D-isomer_DH_CS"/>
</dbReference>
<dbReference type="InterPro" id="IPR006139">
    <property type="entry name" value="D-isomer_2_OHA_DH_cat_dom"/>
</dbReference>
<evidence type="ECO:0000313" key="7">
    <source>
        <dbReference type="EMBL" id="KKT43498.1"/>
    </source>
</evidence>
<dbReference type="GO" id="GO:0008720">
    <property type="term" value="F:D-lactate dehydrogenase (NAD+) activity"/>
    <property type="evidence" value="ECO:0007669"/>
    <property type="project" value="TreeGrafter"/>
</dbReference>
<evidence type="ECO:0000259" key="6">
    <source>
        <dbReference type="Pfam" id="PF02826"/>
    </source>
</evidence>
<accession>A0A0G1HAC4</accession>
<dbReference type="PATRIC" id="fig|1619017.3.peg.94"/>
<dbReference type="InterPro" id="IPR006140">
    <property type="entry name" value="D-isomer_DH_NAD-bd"/>
</dbReference>
<evidence type="ECO:0000256" key="1">
    <source>
        <dbReference type="ARBA" id="ARBA00005854"/>
    </source>
</evidence>
<evidence type="ECO:0000256" key="4">
    <source>
        <dbReference type="RuleBase" id="RU003719"/>
    </source>
</evidence>
<dbReference type="PANTHER" id="PTHR43026:SF1">
    <property type="entry name" value="2-HYDROXYACID DEHYDROGENASE HOMOLOG 1-RELATED"/>
    <property type="match status" value="1"/>
</dbReference>
<dbReference type="SUPFAM" id="SSF51735">
    <property type="entry name" value="NAD(P)-binding Rossmann-fold domains"/>
    <property type="match status" value="1"/>
</dbReference>
<evidence type="ECO:0000256" key="3">
    <source>
        <dbReference type="ARBA" id="ARBA00023027"/>
    </source>
</evidence>
<protein>
    <submittedName>
        <fullName evidence="7">D-isomer specific 2-hydroxyacid dehydrogenase NAD-binding protein</fullName>
    </submittedName>
</protein>
<dbReference type="InterPro" id="IPR029752">
    <property type="entry name" value="D-isomer_DH_CS1"/>
</dbReference>
<gene>
    <name evidence="7" type="ORF">UW32_C0001G0090</name>
</gene>
<dbReference type="GO" id="GO:0004617">
    <property type="term" value="F:phosphoglycerate dehydrogenase activity"/>
    <property type="evidence" value="ECO:0007669"/>
    <property type="project" value="UniProtKB-ARBA"/>
</dbReference>
<reference evidence="7 8" key="1">
    <citation type="journal article" date="2015" name="Nature">
        <title>rRNA introns, odd ribosomes, and small enigmatic genomes across a large radiation of phyla.</title>
        <authorList>
            <person name="Brown C.T."/>
            <person name="Hug L.A."/>
            <person name="Thomas B.C."/>
            <person name="Sharon I."/>
            <person name="Castelle C.J."/>
            <person name="Singh A."/>
            <person name="Wilkins M.J."/>
            <person name="Williams K.H."/>
            <person name="Banfield J.F."/>
        </authorList>
    </citation>
    <scope>NUCLEOTIDE SEQUENCE [LARGE SCALE GENOMIC DNA]</scope>
</reference>
<dbReference type="InterPro" id="IPR058205">
    <property type="entry name" value="D-LDH-like"/>
</dbReference>
<dbReference type="PROSITE" id="PS00670">
    <property type="entry name" value="D_2_HYDROXYACID_DH_2"/>
    <property type="match status" value="1"/>
</dbReference>
<dbReference type="AlphaFoldDB" id="A0A0G1HAC4"/>
<dbReference type="InterPro" id="IPR036291">
    <property type="entry name" value="NAD(P)-bd_dom_sf"/>
</dbReference>
<comment type="caution">
    <text evidence="7">The sequence shown here is derived from an EMBL/GenBank/DDBJ whole genome shotgun (WGS) entry which is preliminary data.</text>
</comment>
<dbReference type="CDD" id="cd12187">
    <property type="entry name" value="LDH_like_1"/>
    <property type="match status" value="1"/>
</dbReference>